<dbReference type="CDD" id="cd07903">
    <property type="entry name" value="Adenylation_DNA_ligase_IV"/>
    <property type="match status" value="1"/>
</dbReference>
<feature type="compositionally biased region" description="Pro residues" evidence="17">
    <location>
        <begin position="1"/>
        <end position="17"/>
    </location>
</feature>
<dbReference type="Gene3D" id="2.40.50.140">
    <property type="entry name" value="Nucleic acid-binding proteins"/>
    <property type="match status" value="1"/>
</dbReference>
<dbReference type="STRING" id="914234.M2RL69"/>
<keyword evidence="7 15" id="KW-0547">Nucleotide-binding</keyword>
<keyword evidence="21" id="KW-1185">Reference proteome</keyword>
<evidence type="ECO:0000256" key="3">
    <source>
        <dbReference type="ARBA" id="ARBA00007572"/>
    </source>
</evidence>
<protein>
    <recommendedName>
        <fullName evidence="15">DNA ligase</fullName>
        <ecNumber evidence="15">6.5.1.1</ecNumber>
    </recommendedName>
</protein>
<comment type="cofactor">
    <cofactor evidence="1">
        <name>Mg(2+)</name>
        <dbReference type="ChEBI" id="CHEBI:18420"/>
    </cofactor>
</comment>
<feature type="domain" description="BRCT" evidence="19">
    <location>
        <begin position="669"/>
        <end position="765"/>
    </location>
</feature>
<feature type="compositionally biased region" description="Basic and acidic residues" evidence="17">
    <location>
        <begin position="630"/>
        <end position="643"/>
    </location>
</feature>
<organism evidence="20 21">
    <name type="scientific">Ceriporiopsis subvermispora (strain B)</name>
    <name type="common">White-rot fungus</name>
    <name type="synonym">Gelatoporia subvermispora</name>
    <dbReference type="NCBI Taxonomy" id="914234"/>
    <lineage>
        <taxon>Eukaryota</taxon>
        <taxon>Fungi</taxon>
        <taxon>Dikarya</taxon>
        <taxon>Basidiomycota</taxon>
        <taxon>Agaricomycotina</taxon>
        <taxon>Agaricomycetes</taxon>
        <taxon>Polyporales</taxon>
        <taxon>Gelatoporiaceae</taxon>
        <taxon>Gelatoporia</taxon>
    </lineage>
</organism>
<evidence type="ECO:0000256" key="1">
    <source>
        <dbReference type="ARBA" id="ARBA00001946"/>
    </source>
</evidence>
<dbReference type="InterPro" id="IPR001357">
    <property type="entry name" value="BRCT_dom"/>
</dbReference>
<dbReference type="PROSITE" id="PS50172">
    <property type="entry name" value="BRCT"/>
    <property type="match status" value="2"/>
</dbReference>
<dbReference type="CDD" id="cd18435">
    <property type="entry name" value="BRCT_BRC1_like_rpt1"/>
    <property type="match status" value="1"/>
</dbReference>
<dbReference type="HOGENOM" id="CLU_004844_1_0_1"/>
<dbReference type="Proteomes" id="UP000016930">
    <property type="component" value="Unassembled WGS sequence"/>
</dbReference>
<evidence type="ECO:0000313" key="20">
    <source>
        <dbReference type="EMBL" id="EMD39222.1"/>
    </source>
</evidence>
<keyword evidence="6" id="KW-0677">Repeat</keyword>
<dbReference type="CDD" id="cd07968">
    <property type="entry name" value="OBF_DNA_ligase_IV"/>
    <property type="match status" value="1"/>
</dbReference>
<feature type="domain" description="ATP-dependent DNA ligase family profile" evidence="18">
    <location>
        <begin position="379"/>
        <end position="513"/>
    </location>
</feature>
<feature type="region of interest" description="Disordered" evidence="17">
    <location>
        <begin position="773"/>
        <end position="800"/>
    </location>
</feature>
<keyword evidence="8 15" id="KW-0227">DNA damage</keyword>
<dbReference type="PROSITE" id="PS50160">
    <property type="entry name" value="DNA_LIGASE_A3"/>
    <property type="match status" value="1"/>
</dbReference>
<dbReference type="GO" id="GO:0006303">
    <property type="term" value="P:double-strand break repair via nonhomologous end joining"/>
    <property type="evidence" value="ECO:0007669"/>
    <property type="project" value="TreeGrafter"/>
</dbReference>
<sequence length="1018" mass="117080">MQPTPAPTSPPSSPPPVAATQATVTAEDHELDYPPPPENRDTAPFHVLAALFDKLQNERKPEKRRKLLDSWFNHWREQIGYDLYPVLRLILPQKDRERAVYGLKEKNLAKIYIKLIPLGTKDPDAVRMLNWKKPTERDKSSGDFPTVLYEVISKRSSVVEGTLSIDELNDSLDELAKNMGKSDVQARVVQRIYNRTTPEEQRWIVRIILKDMVISVKETTVFSVFHPDAHDLFNTCSDLKKISWELWDPQRRLNDEDKVVQLFRAFTPMLCKRPTRRIEDSVKEMQGRTFIMEEKLDGERMQLHKRGNEYFYCSRKGKDYTYLYGKHVGMGSLTPFIHDAFDSRVDEIILDGEMLVWDPVSERNLPFGTLKTAALDRSKKEYNPRPCFKVFDLLYLNGTPLLHRSLKFRKRNMRSCFTEVSGRFEFAKESEGRTAKDIRTKMDEIMASRGEGLVLKHPDSEYVLNGRNRDWIKVKPEYMDNMGETVDVLVVAGGYGSGRRAGGVSTLICAVLDDRSQNEEEIKYSTFVRIGTGLSFADYIWVRSKPWKEWDPKNPPSFLQVARKGNEDKGDLYLEPEDSFILRVKAAEITATDGYHLGFTMRFPRALNIRDDLGIEDCMSATAVLETIRSERKRKMEREDSPKKKQRKTSQKVSLMPEYQAVNMKNVEEKSDIFSGMKFMVGSDPKSTTGDQDKKELMRLIRAHGGSLVQIARNQPDLLVIYGGTTTPYDIKAIMNKGTTDIIRPQWIMDSIAKNQHVPMKKRYFFHATSERVESDEYNRDEGADESPTPSPPRAPSPKLAPVVEENIDTADEDPLIAEWFDVRRESSSRGQATKEDTESETEPDSDNEDILGDEDILLDKDVDDDWFQVQPEDTRSRPEDMKVDANQIAEEKSDVVMGEDDDAREYDQQFIFKHLCFYLDTPNNARKHGMIVKTSKEADITESLKTVEEQIIANGGRVADMDEPKLTHVIIDKRDTSRRLELIKRTSTPRRRNLVISEFIQACLDEQTLLDEEEFAP</sequence>
<dbReference type="GO" id="GO:0046872">
    <property type="term" value="F:metal ion binding"/>
    <property type="evidence" value="ECO:0007669"/>
    <property type="project" value="UniProtKB-KW"/>
</dbReference>
<accession>M2RL69</accession>
<evidence type="ECO:0000259" key="18">
    <source>
        <dbReference type="PROSITE" id="PS50160"/>
    </source>
</evidence>
<evidence type="ECO:0000256" key="14">
    <source>
        <dbReference type="ARBA" id="ARBA00034003"/>
    </source>
</evidence>
<dbReference type="InterPro" id="IPR012340">
    <property type="entry name" value="NA-bd_OB-fold"/>
</dbReference>
<feature type="compositionally biased region" description="Acidic residues" evidence="17">
    <location>
        <begin position="838"/>
        <end position="851"/>
    </location>
</feature>
<dbReference type="InterPro" id="IPR036599">
    <property type="entry name" value="DNA_ligase_N_sf"/>
</dbReference>
<evidence type="ECO:0000256" key="12">
    <source>
        <dbReference type="ARBA" id="ARBA00023204"/>
    </source>
</evidence>
<comment type="similarity">
    <text evidence="3 16">Belongs to the ATP-dependent DNA ligase family.</text>
</comment>
<dbReference type="SUPFAM" id="SSF56091">
    <property type="entry name" value="DNA ligase/mRNA capping enzyme, catalytic domain"/>
    <property type="match status" value="1"/>
</dbReference>
<feature type="domain" description="BRCT" evidence="19">
    <location>
        <begin position="908"/>
        <end position="1018"/>
    </location>
</feature>
<evidence type="ECO:0000256" key="2">
    <source>
        <dbReference type="ARBA" id="ARBA00004123"/>
    </source>
</evidence>
<dbReference type="AlphaFoldDB" id="M2RL69"/>
<feature type="region of interest" description="Disordered" evidence="17">
    <location>
        <begin position="630"/>
        <end position="653"/>
    </location>
</feature>
<name>M2RL69_CERS8</name>
<reference evidence="20 21" key="1">
    <citation type="journal article" date="2012" name="Proc. Natl. Acad. Sci. U.S.A.">
        <title>Comparative genomics of Ceriporiopsis subvermispora and Phanerochaete chrysosporium provide insight into selective ligninolysis.</title>
        <authorList>
            <person name="Fernandez-Fueyo E."/>
            <person name="Ruiz-Duenas F.J."/>
            <person name="Ferreira P."/>
            <person name="Floudas D."/>
            <person name="Hibbett D.S."/>
            <person name="Canessa P."/>
            <person name="Larrondo L.F."/>
            <person name="James T.Y."/>
            <person name="Seelenfreund D."/>
            <person name="Lobos S."/>
            <person name="Polanco R."/>
            <person name="Tello M."/>
            <person name="Honda Y."/>
            <person name="Watanabe T."/>
            <person name="Watanabe T."/>
            <person name="Ryu J.S."/>
            <person name="Kubicek C.P."/>
            <person name="Schmoll M."/>
            <person name="Gaskell J."/>
            <person name="Hammel K.E."/>
            <person name="St John F.J."/>
            <person name="Vanden Wymelenberg A."/>
            <person name="Sabat G."/>
            <person name="Splinter BonDurant S."/>
            <person name="Syed K."/>
            <person name="Yadav J.S."/>
            <person name="Doddapaneni H."/>
            <person name="Subramanian V."/>
            <person name="Lavin J.L."/>
            <person name="Oguiza J.A."/>
            <person name="Perez G."/>
            <person name="Pisabarro A.G."/>
            <person name="Ramirez L."/>
            <person name="Santoyo F."/>
            <person name="Master E."/>
            <person name="Coutinho P.M."/>
            <person name="Henrissat B."/>
            <person name="Lombard V."/>
            <person name="Magnuson J.K."/>
            <person name="Kuees U."/>
            <person name="Hori C."/>
            <person name="Igarashi K."/>
            <person name="Samejima M."/>
            <person name="Held B.W."/>
            <person name="Barry K.W."/>
            <person name="LaButti K.M."/>
            <person name="Lapidus A."/>
            <person name="Lindquist E.A."/>
            <person name="Lucas S.M."/>
            <person name="Riley R."/>
            <person name="Salamov A.A."/>
            <person name="Hoffmeister D."/>
            <person name="Schwenk D."/>
            <person name="Hadar Y."/>
            <person name="Yarden O."/>
            <person name="de Vries R.P."/>
            <person name="Wiebenga A."/>
            <person name="Stenlid J."/>
            <person name="Eastwood D."/>
            <person name="Grigoriev I.V."/>
            <person name="Berka R.M."/>
            <person name="Blanchette R.A."/>
            <person name="Kersten P."/>
            <person name="Martinez A.T."/>
            <person name="Vicuna R."/>
            <person name="Cullen D."/>
        </authorList>
    </citation>
    <scope>NUCLEOTIDE SEQUENCE [LARGE SCALE GENOMIC DNA]</scope>
    <source>
        <strain evidence="20 21">B</strain>
    </source>
</reference>
<evidence type="ECO:0000256" key="15">
    <source>
        <dbReference type="RuleBase" id="RU000617"/>
    </source>
</evidence>
<dbReference type="InterPro" id="IPR016059">
    <property type="entry name" value="DNA_ligase_ATP-dep_CS"/>
</dbReference>
<evidence type="ECO:0000256" key="7">
    <source>
        <dbReference type="ARBA" id="ARBA00022741"/>
    </source>
</evidence>
<dbReference type="Pfam" id="PF04675">
    <property type="entry name" value="DNA_ligase_A_N"/>
    <property type="match status" value="1"/>
</dbReference>
<dbReference type="GO" id="GO:0032807">
    <property type="term" value="C:DNA ligase IV complex"/>
    <property type="evidence" value="ECO:0007669"/>
    <property type="project" value="TreeGrafter"/>
</dbReference>
<dbReference type="GO" id="GO:0005524">
    <property type="term" value="F:ATP binding"/>
    <property type="evidence" value="ECO:0007669"/>
    <property type="project" value="UniProtKB-KW"/>
</dbReference>
<comment type="subcellular location">
    <subcellularLocation>
        <location evidence="2">Nucleus</location>
    </subcellularLocation>
</comment>
<dbReference type="InterPro" id="IPR012310">
    <property type="entry name" value="DNA_ligase_ATP-dep_cent"/>
</dbReference>
<evidence type="ECO:0000256" key="4">
    <source>
        <dbReference type="ARBA" id="ARBA00022598"/>
    </source>
</evidence>
<dbReference type="NCBIfam" id="TIGR00574">
    <property type="entry name" value="dnl1"/>
    <property type="match status" value="1"/>
</dbReference>
<dbReference type="InterPro" id="IPR000977">
    <property type="entry name" value="DNA_ligase_ATP-dep"/>
</dbReference>
<dbReference type="InterPro" id="IPR012308">
    <property type="entry name" value="DNA_ligase_ATP-dep_N"/>
</dbReference>
<keyword evidence="9 15" id="KW-0067">ATP-binding</keyword>
<dbReference type="PANTHER" id="PTHR45997:SF1">
    <property type="entry name" value="DNA LIGASE 4"/>
    <property type="match status" value="1"/>
</dbReference>
<dbReference type="SMART" id="SM00292">
    <property type="entry name" value="BRCT"/>
    <property type="match status" value="2"/>
</dbReference>
<dbReference type="GO" id="GO:0071897">
    <property type="term" value="P:DNA biosynthetic process"/>
    <property type="evidence" value="ECO:0007669"/>
    <property type="project" value="InterPro"/>
</dbReference>
<dbReference type="PROSITE" id="PS00697">
    <property type="entry name" value="DNA_LIGASE_A1"/>
    <property type="match status" value="1"/>
</dbReference>
<dbReference type="Pfam" id="PF04679">
    <property type="entry name" value="DNA_ligase_A_C"/>
    <property type="match status" value="1"/>
</dbReference>
<dbReference type="InterPro" id="IPR044125">
    <property type="entry name" value="Adenylation_DNA_ligase_IV"/>
</dbReference>
<dbReference type="GO" id="GO:0006297">
    <property type="term" value="P:nucleotide-excision repair, DNA gap filling"/>
    <property type="evidence" value="ECO:0007669"/>
    <property type="project" value="TreeGrafter"/>
</dbReference>
<dbReference type="Gene3D" id="1.10.3260.10">
    <property type="entry name" value="DNA ligase, ATP-dependent, N-terminal domain"/>
    <property type="match status" value="1"/>
</dbReference>
<evidence type="ECO:0000256" key="9">
    <source>
        <dbReference type="ARBA" id="ARBA00022840"/>
    </source>
</evidence>
<gene>
    <name evidence="20" type="ORF">CERSUDRAFT_134188</name>
</gene>
<evidence type="ECO:0000256" key="8">
    <source>
        <dbReference type="ARBA" id="ARBA00022763"/>
    </source>
</evidence>
<feature type="compositionally biased region" description="Basic and acidic residues" evidence="17">
    <location>
        <begin position="821"/>
        <end position="837"/>
    </location>
</feature>
<dbReference type="InterPro" id="IPR036420">
    <property type="entry name" value="BRCT_dom_sf"/>
</dbReference>
<evidence type="ECO:0000256" key="13">
    <source>
        <dbReference type="ARBA" id="ARBA00023242"/>
    </source>
</evidence>
<comment type="catalytic activity">
    <reaction evidence="14 15">
        <text>ATP + (deoxyribonucleotide)n-3'-hydroxyl + 5'-phospho-(deoxyribonucleotide)m = (deoxyribonucleotide)n+m + AMP + diphosphate.</text>
        <dbReference type="EC" id="6.5.1.1"/>
    </reaction>
</comment>
<dbReference type="GO" id="GO:0003910">
    <property type="term" value="F:DNA ligase (ATP) activity"/>
    <property type="evidence" value="ECO:0007669"/>
    <property type="project" value="UniProtKB-EC"/>
</dbReference>
<keyword evidence="5" id="KW-0479">Metal-binding</keyword>
<dbReference type="Gene3D" id="3.40.50.10190">
    <property type="entry name" value="BRCT domain"/>
    <property type="match status" value="2"/>
</dbReference>
<feature type="region of interest" description="Disordered" evidence="17">
    <location>
        <begin position="821"/>
        <end position="851"/>
    </location>
</feature>
<dbReference type="SUPFAM" id="SSF117018">
    <property type="entry name" value="ATP-dependent DNA ligase DNA-binding domain"/>
    <property type="match status" value="1"/>
</dbReference>
<evidence type="ECO:0000256" key="10">
    <source>
        <dbReference type="ARBA" id="ARBA00022842"/>
    </source>
</evidence>
<dbReference type="SUPFAM" id="SSF52113">
    <property type="entry name" value="BRCT domain"/>
    <property type="match status" value="2"/>
</dbReference>
<keyword evidence="12 15" id="KW-0234">DNA repair</keyword>
<keyword evidence="13" id="KW-0539">Nucleus</keyword>
<dbReference type="EC" id="6.5.1.1" evidence="15"/>
<evidence type="ECO:0000256" key="5">
    <source>
        <dbReference type="ARBA" id="ARBA00022723"/>
    </source>
</evidence>
<evidence type="ECO:0000256" key="17">
    <source>
        <dbReference type="SAM" id="MobiDB-lite"/>
    </source>
</evidence>
<proteinExistence type="inferred from homology"/>
<evidence type="ECO:0000259" key="19">
    <source>
        <dbReference type="PROSITE" id="PS50172"/>
    </source>
</evidence>
<feature type="region of interest" description="Disordered" evidence="17">
    <location>
        <begin position="1"/>
        <end position="38"/>
    </location>
</feature>
<dbReference type="InterPro" id="IPR029710">
    <property type="entry name" value="LIG4"/>
</dbReference>
<feature type="compositionally biased region" description="Basic and acidic residues" evidence="17">
    <location>
        <begin position="773"/>
        <end position="782"/>
    </location>
</feature>
<dbReference type="PANTHER" id="PTHR45997">
    <property type="entry name" value="DNA LIGASE 4"/>
    <property type="match status" value="1"/>
</dbReference>
<keyword evidence="10" id="KW-0460">Magnesium</keyword>
<dbReference type="Gene3D" id="3.30.470.30">
    <property type="entry name" value="DNA ligase/mRNA capping enzyme"/>
    <property type="match status" value="1"/>
</dbReference>
<dbReference type="OrthoDB" id="151490at2759"/>
<dbReference type="EMBL" id="KB445794">
    <property type="protein sequence ID" value="EMD39222.1"/>
    <property type="molecule type" value="Genomic_DNA"/>
</dbReference>
<keyword evidence="4 15" id="KW-0436">Ligase</keyword>
<dbReference type="SUPFAM" id="SSF50249">
    <property type="entry name" value="Nucleic acid-binding proteins"/>
    <property type="match status" value="1"/>
</dbReference>
<evidence type="ECO:0000256" key="6">
    <source>
        <dbReference type="ARBA" id="ARBA00022737"/>
    </source>
</evidence>
<evidence type="ECO:0000256" key="11">
    <source>
        <dbReference type="ARBA" id="ARBA00023172"/>
    </source>
</evidence>
<dbReference type="InterPro" id="IPR012309">
    <property type="entry name" value="DNA_ligase_ATP-dep_C"/>
</dbReference>
<dbReference type="Pfam" id="PF01068">
    <property type="entry name" value="DNA_ligase_A_M"/>
    <property type="match status" value="1"/>
</dbReference>
<feature type="compositionally biased region" description="Basic and acidic residues" evidence="17">
    <location>
        <begin position="26"/>
        <end position="38"/>
    </location>
</feature>
<dbReference type="GO" id="GO:0006310">
    <property type="term" value="P:DNA recombination"/>
    <property type="evidence" value="ECO:0007669"/>
    <property type="project" value="UniProtKB-KW"/>
</dbReference>
<evidence type="ECO:0000256" key="16">
    <source>
        <dbReference type="RuleBase" id="RU004196"/>
    </source>
</evidence>
<keyword evidence="11 15" id="KW-0233">DNA recombination</keyword>
<evidence type="ECO:0000313" key="21">
    <source>
        <dbReference type="Proteomes" id="UP000016930"/>
    </source>
</evidence>
<dbReference type="GO" id="GO:0003677">
    <property type="term" value="F:DNA binding"/>
    <property type="evidence" value="ECO:0007669"/>
    <property type="project" value="InterPro"/>
</dbReference>
<dbReference type="Pfam" id="PF16589">
    <property type="entry name" value="BRCT_2"/>
    <property type="match status" value="1"/>
</dbReference>